<dbReference type="PANTHER" id="PTHR47936">
    <property type="entry name" value="PPR_LONG DOMAIN-CONTAINING PROTEIN"/>
    <property type="match status" value="1"/>
</dbReference>
<keyword evidence="5" id="KW-1185">Reference proteome</keyword>
<protein>
    <submittedName>
        <fullName evidence="4">Pentatricopeptide repeat-containing protein at4g11690</fullName>
    </submittedName>
</protein>
<dbReference type="InterPro" id="IPR011990">
    <property type="entry name" value="TPR-like_helical_dom_sf"/>
</dbReference>
<comment type="caution">
    <text evidence="4">The sequence shown here is derived from an EMBL/GenBank/DDBJ whole genome shotgun (WGS) entry which is preliminary data.</text>
</comment>
<proteinExistence type="inferred from homology"/>
<evidence type="ECO:0000256" key="2">
    <source>
        <dbReference type="ARBA" id="ARBA00022737"/>
    </source>
</evidence>
<dbReference type="PROSITE" id="PS51375">
    <property type="entry name" value="PPR"/>
    <property type="match status" value="2"/>
</dbReference>
<evidence type="ECO:0000256" key="1">
    <source>
        <dbReference type="ARBA" id="ARBA00007626"/>
    </source>
</evidence>
<keyword evidence="2" id="KW-0677">Repeat</keyword>
<dbReference type="AlphaFoldDB" id="A0A830CXN3"/>
<name>A0A830CXN3_9LAMI</name>
<evidence type="ECO:0000256" key="3">
    <source>
        <dbReference type="PROSITE-ProRule" id="PRU00708"/>
    </source>
</evidence>
<evidence type="ECO:0000313" key="4">
    <source>
        <dbReference type="EMBL" id="GFQ00634.1"/>
    </source>
</evidence>
<feature type="repeat" description="PPR" evidence="3">
    <location>
        <begin position="212"/>
        <end position="246"/>
    </location>
</feature>
<dbReference type="Proteomes" id="UP000653305">
    <property type="component" value="Unassembled WGS sequence"/>
</dbReference>
<accession>A0A830CXN3</accession>
<dbReference type="Pfam" id="PF01535">
    <property type="entry name" value="PPR"/>
    <property type="match status" value="2"/>
</dbReference>
<dbReference type="Gene3D" id="1.25.40.10">
    <property type="entry name" value="Tetratricopeptide repeat domain"/>
    <property type="match status" value="1"/>
</dbReference>
<comment type="similarity">
    <text evidence="1">Belongs to the PPR family. P subfamily.</text>
</comment>
<feature type="repeat" description="PPR" evidence="3">
    <location>
        <begin position="177"/>
        <end position="211"/>
    </location>
</feature>
<dbReference type="PANTHER" id="PTHR47936:SF3">
    <property type="entry name" value="PENTACOTRIPEPTIDE-REPEAT REGION OF PRORP DOMAIN-CONTAINING PROTEIN"/>
    <property type="match status" value="1"/>
</dbReference>
<dbReference type="NCBIfam" id="TIGR00756">
    <property type="entry name" value="PPR"/>
    <property type="match status" value="3"/>
</dbReference>
<evidence type="ECO:0000313" key="5">
    <source>
        <dbReference type="Proteomes" id="UP000653305"/>
    </source>
</evidence>
<gene>
    <name evidence="4" type="ORF">PHJA_002207300</name>
</gene>
<organism evidence="4 5">
    <name type="scientific">Phtheirospermum japonicum</name>
    <dbReference type="NCBI Taxonomy" id="374723"/>
    <lineage>
        <taxon>Eukaryota</taxon>
        <taxon>Viridiplantae</taxon>
        <taxon>Streptophyta</taxon>
        <taxon>Embryophyta</taxon>
        <taxon>Tracheophyta</taxon>
        <taxon>Spermatophyta</taxon>
        <taxon>Magnoliopsida</taxon>
        <taxon>eudicotyledons</taxon>
        <taxon>Gunneridae</taxon>
        <taxon>Pentapetalae</taxon>
        <taxon>asterids</taxon>
        <taxon>lamiids</taxon>
        <taxon>Lamiales</taxon>
        <taxon>Orobanchaceae</taxon>
        <taxon>Orobanchaceae incertae sedis</taxon>
        <taxon>Phtheirospermum</taxon>
    </lineage>
</organism>
<reference evidence="4" key="1">
    <citation type="submission" date="2020-07" db="EMBL/GenBank/DDBJ databases">
        <title>Ethylene signaling mediates host invasion by parasitic plants.</title>
        <authorList>
            <person name="Yoshida S."/>
        </authorList>
    </citation>
    <scope>NUCLEOTIDE SEQUENCE</scope>
    <source>
        <strain evidence="4">Okayama</strain>
    </source>
</reference>
<dbReference type="OrthoDB" id="185373at2759"/>
<dbReference type="EMBL" id="BMAC01000636">
    <property type="protein sequence ID" value="GFQ00634.1"/>
    <property type="molecule type" value="Genomic_DNA"/>
</dbReference>
<dbReference type="Pfam" id="PF13041">
    <property type="entry name" value="PPR_2"/>
    <property type="match status" value="1"/>
</dbReference>
<dbReference type="InterPro" id="IPR002885">
    <property type="entry name" value="PPR_rpt"/>
</dbReference>
<sequence length="349" mass="39991">MSSRLPVHSITKIFEILNTQRISGSRFFEWVLVNNPQFRRNGNVCSLIINNLGRLDDYETMFALLKTFTSENICLTYDAFKFLPVSGPTNSSLNESTQRVVDLLNKVGGSCRNSGIYAMIEMFCKFDSFEMAKYVITITESKKSYFCILVLEKCKNGLIEDAHGIIREMRENHCAPNTTVYNYILGSYWKNRKTDEAFALLDEMKEFNIPPDDITFEILVNFVCSLGKMDDAHKLLDQMSSQGLEPRLTTHARIVKTLFAAEKYEVAHKFVVDSSYKTSSNIMYSLMANLYQEKGNVLSARGVLVEMMEKCLKPNFSVYLKIVKRLRRIGKGNLARDLEIRHSKFAIKS</sequence>